<dbReference type="RefSeq" id="WP_202595639.1">
    <property type="nucleotide sequence ID" value="NZ_JACIIG010000016.1"/>
</dbReference>
<evidence type="ECO:0000313" key="2">
    <source>
        <dbReference type="EMBL" id="MBB4570811.1"/>
    </source>
</evidence>
<evidence type="ECO:0000256" key="1">
    <source>
        <dbReference type="SAM" id="SignalP"/>
    </source>
</evidence>
<dbReference type="EMBL" id="JACIIG010000016">
    <property type="protein sequence ID" value="MBB4570811.1"/>
    <property type="molecule type" value="Genomic_DNA"/>
</dbReference>
<keyword evidence="3" id="KW-1185">Reference proteome</keyword>
<gene>
    <name evidence="2" type="ORF">GGE60_004968</name>
</gene>
<organism evidence="2 3">
    <name type="scientific">Rhizobium leucaenae</name>
    <dbReference type="NCBI Taxonomy" id="29450"/>
    <lineage>
        <taxon>Bacteria</taxon>
        <taxon>Pseudomonadati</taxon>
        <taxon>Pseudomonadota</taxon>
        <taxon>Alphaproteobacteria</taxon>
        <taxon>Hyphomicrobiales</taxon>
        <taxon>Rhizobiaceae</taxon>
        <taxon>Rhizobium/Agrobacterium group</taxon>
        <taxon>Rhizobium</taxon>
    </lineage>
</organism>
<protein>
    <submittedName>
        <fullName evidence="2">Uncharacterized protein</fullName>
    </submittedName>
</protein>
<evidence type="ECO:0000313" key="3">
    <source>
        <dbReference type="Proteomes" id="UP000543836"/>
    </source>
</evidence>
<accession>A0A7W7EM83</accession>
<proteinExistence type="predicted"/>
<feature type="signal peptide" evidence="1">
    <location>
        <begin position="1"/>
        <end position="36"/>
    </location>
</feature>
<dbReference type="Proteomes" id="UP000543836">
    <property type="component" value="Unassembled WGS sequence"/>
</dbReference>
<comment type="caution">
    <text evidence="2">The sequence shown here is derived from an EMBL/GenBank/DDBJ whole genome shotgun (WGS) entry which is preliminary data.</text>
</comment>
<feature type="chain" id="PRO_5030736987" evidence="1">
    <location>
        <begin position="37"/>
        <end position="92"/>
    </location>
</feature>
<sequence length="92" mass="9559">MKFLSLLSRRSAVAFCVGMAVATSAMIVLQPSHAEAQWGSNQPFMQSALNSLLAAKSSLQKGATNKGGHRVNALSLVSQAIVEVQAGMATAN</sequence>
<dbReference type="AlphaFoldDB" id="A0A7W7EM83"/>
<keyword evidence="1" id="KW-0732">Signal</keyword>
<name>A0A7W7EM83_9HYPH</name>
<reference evidence="2 3" key="1">
    <citation type="submission" date="2020-08" db="EMBL/GenBank/DDBJ databases">
        <title>Genomic Encyclopedia of Type Strains, Phase IV (KMG-V): Genome sequencing to study the core and pangenomes of soil and plant-associated prokaryotes.</title>
        <authorList>
            <person name="Whitman W."/>
        </authorList>
    </citation>
    <scope>NUCLEOTIDE SEQUENCE [LARGE SCALE GENOMIC DNA]</scope>
    <source>
        <strain evidence="2 3">SEMIA 492</strain>
    </source>
</reference>